<evidence type="ECO:0000313" key="1">
    <source>
        <dbReference type="EMBL" id="MBO2461457.1"/>
    </source>
</evidence>
<evidence type="ECO:0000313" key="2">
    <source>
        <dbReference type="Proteomes" id="UP000680206"/>
    </source>
</evidence>
<proteinExistence type="predicted"/>
<name>A0ABS3RXH2_9ACTN</name>
<comment type="caution">
    <text evidence="1">The sequence shown here is derived from an EMBL/GenBank/DDBJ whole genome shotgun (WGS) entry which is preliminary data.</text>
</comment>
<gene>
    <name evidence="1" type="ORF">J4709_28135</name>
</gene>
<dbReference type="RefSeq" id="WP_208244819.1">
    <property type="nucleotide sequence ID" value="NZ_JAGEPF010000018.1"/>
</dbReference>
<organism evidence="1 2">
    <name type="scientific">Actinomadura violacea</name>
    <dbReference type="NCBI Taxonomy" id="2819934"/>
    <lineage>
        <taxon>Bacteria</taxon>
        <taxon>Bacillati</taxon>
        <taxon>Actinomycetota</taxon>
        <taxon>Actinomycetes</taxon>
        <taxon>Streptosporangiales</taxon>
        <taxon>Thermomonosporaceae</taxon>
        <taxon>Actinomadura</taxon>
    </lineage>
</organism>
<sequence>MDPIALAGLGVSIVGTAFSVPVSVLAWRAAHRSAAADQTTSRIEADRRHGELTPHVTITARPGNLDHVDVWIELSGPVELGGLDAITISVRDDIPGRAPVSPGGPSAEEIAAQVWATHQFVHGGDGADEHGRTVRCGALRVGQRRQFVLKPTRPPHWTSMTGESWQAERAEHPFVLELVGRKDGLPDWTVPVKVELP</sequence>
<evidence type="ECO:0008006" key="3">
    <source>
        <dbReference type="Google" id="ProtNLM"/>
    </source>
</evidence>
<keyword evidence="2" id="KW-1185">Reference proteome</keyword>
<accession>A0ABS3RXH2</accession>
<protein>
    <recommendedName>
        <fullName evidence="3">Secreted protein</fullName>
    </recommendedName>
</protein>
<reference evidence="1 2" key="1">
    <citation type="submission" date="2021-03" db="EMBL/GenBank/DDBJ databases">
        <title>Actinomadura violae sp. nov., isolated from lichen in Thailand.</title>
        <authorList>
            <person name="Kanchanasin P."/>
            <person name="Saeng-In P."/>
            <person name="Phongsopitanun W."/>
            <person name="Yuki M."/>
            <person name="Kudo T."/>
            <person name="Ohkuma M."/>
            <person name="Tanasupawat S."/>
        </authorList>
    </citation>
    <scope>NUCLEOTIDE SEQUENCE [LARGE SCALE GENOMIC DNA]</scope>
    <source>
        <strain evidence="1 2">LCR2-06</strain>
    </source>
</reference>
<dbReference type="EMBL" id="JAGEPF010000018">
    <property type="protein sequence ID" value="MBO2461457.1"/>
    <property type="molecule type" value="Genomic_DNA"/>
</dbReference>
<dbReference type="Proteomes" id="UP000680206">
    <property type="component" value="Unassembled WGS sequence"/>
</dbReference>